<reference evidence="2 3" key="1">
    <citation type="submission" date="2019-03" db="EMBL/GenBank/DDBJ databases">
        <title>Genomic Encyclopedia of Type Strains, Phase IV (KMG-IV): sequencing the most valuable type-strain genomes for metagenomic binning, comparative biology and taxonomic classification.</title>
        <authorList>
            <person name="Goeker M."/>
        </authorList>
    </citation>
    <scope>NUCLEOTIDE SEQUENCE [LARGE SCALE GENOMIC DNA]</scope>
    <source>
        <strain evidence="2 3">DSM 5604</strain>
    </source>
</reference>
<keyword evidence="3" id="KW-1185">Reference proteome</keyword>
<keyword evidence="1" id="KW-0732">Signal</keyword>
<dbReference type="AlphaFoldDB" id="A0A4R6X2I1"/>
<dbReference type="PROSITE" id="PS51257">
    <property type="entry name" value="PROKAR_LIPOPROTEIN"/>
    <property type="match status" value="1"/>
</dbReference>
<feature type="chain" id="PRO_5020697784" description="Pilus assembly protein CpaD" evidence="1">
    <location>
        <begin position="23"/>
        <end position="175"/>
    </location>
</feature>
<dbReference type="EMBL" id="SNZA01000003">
    <property type="protein sequence ID" value="TDR13115.1"/>
    <property type="molecule type" value="Genomic_DNA"/>
</dbReference>
<organism evidence="2 3">
    <name type="scientific">Marinomonas communis</name>
    <dbReference type="NCBI Taxonomy" id="28254"/>
    <lineage>
        <taxon>Bacteria</taxon>
        <taxon>Pseudomonadati</taxon>
        <taxon>Pseudomonadota</taxon>
        <taxon>Gammaproteobacteria</taxon>
        <taxon>Oceanospirillales</taxon>
        <taxon>Oceanospirillaceae</taxon>
        <taxon>Marinomonas</taxon>
    </lineage>
</organism>
<feature type="signal peptide" evidence="1">
    <location>
        <begin position="1"/>
        <end position="22"/>
    </location>
</feature>
<evidence type="ECO:0000256" key="1">
    <source>
        <dbReference type="SAM" id="SignalP"/>
    </source>
</evidence>
<accession>A0A4R6X2I1</accession>
<dbReference type="OrthoDB" id="6402397at2"/>
<dbReference type="RefSeq" id="WP_133562198.1">
    <property type="nucleotide sequence ID" value="NZ_SNZA01000003.1"/>
</dbReference>
<protein>
    <recommendedName>
        <fullName evidence="4">Pilus assembly protein CpaD</fullName>
    </recommendedName>
</protein>
<evidence type="ECO:0000313" key="2">
    <source>
        <dbReference type="EMBL" id="TDR13115.1"/>
    </source>
</evidence>
<evidence type="ECO:0000313" key="3">
    <source>
        <dbReference type="Proteomes" id="UP000295729"/>
    </source>
</evidence>
<gene>
    <name evidence="2" type="ORF">C8D85_1989</name>
</gene>
<comment type="caution">
    <text evidence="2">The sequence shown here is derived from an EMBL/GenBank/DDBJ whole genome shotgun (WGS) entry which is preliminary data.</text>
</comment>
<sequence length="175" mass="19605">MRNAKWIIACFTLIALIGCSSRNTVVETSSVSIELIPVTQTISLNADAQHLAQSKSVLTKYLDEFKGNLSSHNMTITVFSTDGMFLQRYANDYLARLGVPEQQIQQEDLSRQYNPLQRFDFKIALTEYIVHTADCKPSQVGQYFESGNGCAAESSRLRSLVSPETMLGKHMIPTY</sequence>
<evidence type="ECO:0008006" key="4">
    <source>
        <dbReference type="Google" id="ProtNLM"/>
    </source>
</evidence>
<dbReference type="Proteomes" id="UP000295729">
    <property type="component" value="Unassembled WGS sequence"/>
</dbReference>
<name>A0A4R6X2I1_9GAMM</name>
<proteinExistence type="predicted"/>